<dbReference type="AlphaFoldDB" id="A0A1T4XEF0"/>
<sequence>MSLRVIAEQWLERKKVESCTVARPRECNPATLSESDATSSATSMQPIGLKALCEAKLKATCTETLVGHVSKRLNSI</sequence>
<dbReference type="Proteomes" id="UP000190460">
    <property type="component" value="Unassembled WGS sequence"/>
</dbReference>
<evidence type="ECO:0000313" key="1">
    <source>
        <dbReference type="EMBL" id="SKA87944.1"/>
    </source>
</evidence>
<dbReference type="EMBL" id="FUYB01000016">
    <property type="protein sequence ID" value="SKA87944.1"/>
    <property type="molecule type" value="Genomic_DNA"/>
</dbReference>
<dbReference type="RefSeq" id="WP_078923354.1">
    <property type="nucleotide sequence ID" value="NZ_FUYB01000016.1"/>
</dbReference>
<dbReference type="STRING" id="92487.SAMN02745130_02902"/>
<organism evidence="1 2">
    <name type="scientific">Thiothrix eikelboomii</name>
    <dbReference type="NCBI Taxonomy" id="92487"/>
    <lineage>
        <taxon>Bacteria</taxon>
        <taxon>Pseudomonadati</taxon>
        <taxon>Pseudomonadota</taxon>
        <taxon>Gammaproteobacteria</taxon>
        <taxon>Thiotrichales</taxon>
        <taxon>Thiotrichaceae</taxon>
        <taxon>Thiothrix</taxon>
    </lineage>
</organism>
<protein>
    <submittedName>
        <fullName evidence="1">Uncharacterized protein</fullName>
    </submittedName>
</protein>
<reference evidence="1 2" key="1">
    <citation type="submission" date="2017-02" db="EMBL/GenBank/DDBJ databases">
        <authorList>
            <person name="Peterson S.W."/>
        </authorList>
    </citation>
    <scope>NUCLEOTIDE SEQUENCE [LARGE SCALE GENOMIC DNA]</scope>
    <source>
        <strain evidence="1 2">ATCC 49788</strain>
    </source>
</reference>
<proteinExistence type="predicted"/>
<keyword evidence="2" id="KW-1185">Reference proteome</keyword>
<accession>A0A1T4XEF0</accession>
<evidence type="ECO:0000313" key="2">
    <source>
        <dbReference type="Proteomes" id="UP000190460"/>
    </source>
</evidence>
<gene>
    <name evidence="1" type="ORF">SAMN02745130_02902</name>
</gene>
<name>A0A1T4XEF0_9GAMM</name>